<proteinExistence type="predicted"/>
<dbReference type="InterPro" id="IPR012337">
    <property type="entry name" value="RNaseH-like_sf"/>
</dbReference>
<evidence type="ECO:0000313" key="1">
    <source>
        <dbReference type="EMBL" id="CAL0304985.1"/>
    </source>
</evidence>
<dbReference type="PANTHER" id="PTHR23272:SF166">
    <property type="entry name" value="ZINC FINGER BED DOMAIN-CONTAINING PROTEIN RICESLEEPER 2-LIKE ISOFORM X1"/>
    <property type="match status" value="1"/>
</dbReference>
<dbReference type="AlphaFoldDB" id="A0AAV1W6R8"/>
<sequence length="111" mass="12995">MRKIRQSVKYIKVSESRTRQFFACVALVGGIDTSIGLRSDCVTRWNSTFTMLESAINYPRAFNSFSLHDTNYMWFPSKDEWNRVEIICDFLRPFNNITKLIYSSSYPTSNL</sequence>
<dbReference type="EMBL" id="CAXHTB010000004">
    <property type="protein sequence ID" value="CAL0304985.1"/>
    <property type="molecule type" value="Genomic_DNA"/>
</dbReference>
<evidence type="ECO:0000313" key="2">
    <source>
        <dbReference type="Proteomes" id="UP001497480"/>
    </source>
</evidence>
<accession>A0AAV1W6R8</accession>
<dbReference type="PANTHER" id="PTHR23272">
    <property type="entry name" value="BED FINGER-RELATED"/>
    <property type="match status" value="1"/>
</dbReference>
<protein>
    <submittedName>
        <fullName evidence="1">Uncharacterized protein</fullName>
    </submittedName>
</protein>
<reference evidence="1 2" key="1">
    <citation type="submission" date="2024-03" db="EMBL/GenBank/DDBJ databases">
        <authorList>
            <person name="Martinez-Hernandez J."/>
        </authorList>
    </citation>
    <scope>NUCLEOTIDE SEQUENCE [LARGE SCALE GENOMIC DNA]</scope>
</reference>
<gene>
    <name evidence="1" type="ORF">LLUT_LOCUS6045</name>
</gene>
<organism evidence="1 2">
    <name type="scientific">Lupinus luteus</name>
    <name type="common">European yellow lupine</name>
    <dbReference type="NCBI Taxonomy" id="3873"/>
    <lineage>
        <taxon>Eukaryota</taxon>
        <taxon>Viridiplantae</taxon>
        <taxon>Streptophyta</taxon>
        <taxon>Embryophyta</taxon>
        <taxon>Tracheophyta</taxon>
        <taxon>Spermatophyta</taxon>
        <taxon>Magnoliopsida</taxon>
        <taxon>eudicotyledons</taxon>
        <taxon>Gunneridae</taxon>
        <taxon>Pentapetalae</taxon>
        <taxon>rosids</taxon>
        <taxon>fabids</taxon>
        <taxon>Fabales</taxon>
        <taxon>Fabaceae</taxon>
        <taxon>Papilionoideae</taxon>
        <taxon>50 kb inversion clade</taxon>
        <taxon>genistoids sensu lato</taxon>
        <taxon>core genistoids</taxon>
        <taxon>Genisteae</taxon>
        <taxon>Lupinus</taxon>
    </lineage>
</organism>
<comment type="caution">
    <text evidence="1">The sequence shown here is derived from an EMBL/GenBank/DDBJ whole genome shotgun (WGS) entry which is preliminary data.</text>
</comment>
<keyword evidence="2" id="KW-1185">Reference proteome</keyword>
<dbReference type="Proteomes" id="UP001497480">
    <property type="component" value="Unassembled WGS sequence"/>
</dbReference>
<name>A0AAV1W6R8_LUPLU</name>
<dbReference type="SUPFAM" id="SSF53098">
    <property type="entry name" value="Ribonuclease H-like"/>
    <property type="match status" value="1"/>
</dbReference>